<protein>
    <recommendedName>
        <fullName evidence="3">WxL domain-containing protein</fullName>
    </recommendedName>
</protein>
<evidence type="ECO:0000313" key="1">
    <source>
        <dbReference type="EMBL" id="QOG27575.1"/>
    </source>
</evidence>
<reference evidence="1 2" key="1">
    <citation type="submission" date="2020-03" db="EMBL/GenBank/DDBJ databases">
        <title>Characterization of ganglioside-mimicking enterococci.</title>
        <authorList>
            <person name="Patry R.T."/>
            <person name="Nothaft H."/>
            <person name="Bridger R."/>
            <person name="Shajahan A."/>
            <person name="Huynh S."/>
            <person name="Sanchez S."/>
            <person name="Azadi P."/>
            <person name="Cooper K."/>
            <person name="Miller W.G."/>
            <person name="Parker C.T."/>
            <person name="Wells L."/>
            <person name="Szymanski C.M."/>
        </authorList>
    </citation>
    <scope>NUCLEOTIDE SEQUENCE [LARGE SCALE GENOMIC DNA]</scope>
    <source>
        <strain evidence="1 2">EGM181</strain>
    </source>
</reference>
<proteinExistence type="predicted"/>
<accession>A0AAE7T061</accession>
<dbReference type="RefSeq" id="WP_113849665.1">
    <property type="nucleotide sequence ID" value="NZ_CP050485.1"/>
</dbReference>
<dbReference type="Proteomes" id="UP000516696">
    <property type="component" value="Chromosome"/>
</dbReference>
<evidence type="ECO:0000313" key="2">
    <source>
        <dbReference type="Proteomes" id="UP000516696"/>
    </source>
</evidence>
<organism evidence="1 2">
    <name type="scientific">Enterococcus gallinarum</name>
    <dbReference type="NCBI Taxonomy" id="1353"/>
    <lineage>
        <taxon>Bacteria</taxon>
        <taxon>Bacillati</taxon>
        <taxon>Bacillota</taxon>
        <taxon>Bacilli</taxon>
        <taxon>Lactobacillales</taxon>
        <taxon>Enterococcaceae</taxon>
        <taxon>Enterococcus</taxon>
    </lineage>
</organism>
<sequence length="700" mass="79849">MRRYEHLIYWLILFSGIFLGAVTAEAAPRPLTDLGYFHWANQSVTPAENTFVMHYNDRLSVTPLEGKASKSFIEVNRNTNRSKALVKNVGFYKGQEVNLMITLERNKGNLDGGSIYFTKKDFLRIYIYGEMIVNYDFLDKNGNPLFLETTLNYYGLNQNKYVGFLSPSSLIKGLYANNPTNVMYDVWDGGADDYWVYFKNPAGGGEWAVDPRQSFEITTKAISSMKFVIHNNDATTSSVKYDTKFLAKPEFPAAYGVQSSFEKANQDVYLKAQQTIPNIENWQKNNSIQVSFNLKDMYDTKQYSIRNAKVVNFSGEDVTKYFTIENVSDSDVISFKIKDFNSPELYDTVLSYFVDLTWEGASSPVNVDLVKEGKLSLPFSTQTFRNEQKIGEHPGESLVNYLGKVTVPFLDENDNILQAPFVKEGIVTTSFDFSDEYPQIEGYYPIKRTEKDRGLFLPDEQVIAHYYKKGQPLHFELLNKESPLLVSRFNNKRELAIQYSQDPSKEKASTLSFVAKYQDEEKVVKEIPSAPQKGAAKITFAFPEEWIGHEVSFYMKDTDGQESNMETRIIEKEKGPSLSLPDEISFGEVAIPTEDKVVFPITKDKAQIEDHSKLDRSRWKVKVKEEQPLMNDQKNVLAHRLIIKGDKTDFQINNSDQEIWSGSGSASFDLSKDLKLVVHPSDNIGSYHGSLRWTFEDAPD</sequence>
<gene>
    <name evidence="1" type="ORF">EGM181_10065</name>
</gene>
<evidence type="ECO:0008006" key="3">
    <source>
        <dbReference type="Google" id="ProtNLM"/>
    </source>
</evidence>
<dbReference type="EMBL" id="CP050485">
    <property type="protein sequence ID" value="QOG27575.1"/>
    <property type="molecule type" value="Genomic_DNA"/>
</dbReference>
<dbReference type="AlphaFoldDB" id="A0AAE7T061"/>
<dbReference type="Gene3D" id="3.10.20.320">
    <property type="entry name" value="Putative peptidoglycan bound protein (lpxtg motif)"/>
    <property type="match status" value="1"/>
</dbReference>
<name>A0AAE7T061_ENTGA</name>